<comment type="caution">
    <text evidence="6">The sequence shown here is derived from an EMBL/GenBank/DDBJ whole genome shotgun (WGS) entry which is preliminary data.</text>
</comment>
<feature type="compositionally biased region" description="Basic and acidic residues" evidence="4">
    <location>
        <begin position="153"/>
        <end position="163"/>
    </location>
</feature>
<dbReference type="PROSITE" id="PS50110">
    <property type="entry name" value="RESPONSE_REGULATORY"/>
    <property type="match status" value="1"/>
</dbReference>
<dbReference type="AlphaFoldDB" id="A0A5A8C2L1"/>
<dbReference type="Gene3D" id="3.40.50.2300">
    <property type="match status" value="1"/>
</dbReference>
<evidence type="ECO:0000256" key="4">
    <source>
        <dbReference type="SAM" id="MobiDB-lite"/>
    </source>
</evidence>
<dbReference type="CDD" id="cd17546">
    <property type="entry name" value="REC_hyHK_CKI1_RcsC-like"/>
    <property type="match status" value="1"/>
</dbReference>
<evidence type="ECO:0000313" key="9">
    <source>
        <dbReference type="Proteomes" id="UP000324907"/>
    </source>
</evidence>
<dbReference type="GO" id="GO:0000160">
    <property type="term" value="P:phosphorelay signal transduction system"/>
    <property type="evidence" value="ECO:0007669"/>
    <property type="project" value="UniProtKB-KW"/>
</dbReference>
<dbReference type="InterPro" id="IPR011006">
    <property type="entry name" value="CheY-like_superfamily"/>
</dbReference>
<dbReference type="Proteomes" id="UP000323011">
    <property type="component" value="Unassembled WGS sequence"/>
</dbReference>
<feature type="domain" description="Response regulatory" evidence="5">
    <location>
        <begin position="2"/>
        <end position="121"/>
    </location>
</feature>
<sequence length="163" mass="17276">MRVLFIDDETVNLRLGKRFLERLGCTYTMLEDGETAVEEVERAIAEGNPFDVVLVDIVMARVGGVAVCEAIRSRQIPVPVVAMTAVTGRANLIHFKKVGFNLVLAKPFGADAVKQALVEAAKRERRRAEAEAAAAASAAGGARRGGDAADDAQAGRDRAAGRG</sequence>
<accession>A0A5A8C2L1</accession>
<dbReference type="InterPro" id="IPR001789">
    <property type="entry name" value="Sig_transdc_resp-reg_receiver"/>
</dbReference>
<keyword evidence="8" id="KW-1185">Reference proteome</keyword>
<dbReference type="PANTHER" id="PTHR45339">
    <property type="entry name" value="HYBRID SIGNAL TRANSDUCTION HISTIDINE KINASE J"/>
    <property type="match status" value="1"/>
</dbReference>
<dbReference type="EMBL" id="VLTL01000029">
    <property type="protein sequence ID" value="KAA0168263.1"/>
    <property type="molecule type" value="Genomic_DNA"/>
</dbReference>
<keyword evidence="2" id="KW-0902">Two-component regulatory system</keyword>
<reference evidence="8 9" key="1">
    <citation type="submission" date="2019-07" db="EMBL/GenBank/DDBJ databases">
        <title>Genomes of Cafeteria roenbergensis.</title>
        <authorList>
            <person name="Fischer M.G."/>
            <person name="Hackl T."/>
            <person name="Roman M."/>
        </authorList>
    </citation>
    <scope>NUCLEOTIDE SEQUENCE [LARGE SCALE GENOMIC DNA]</scope>
    <source>
        <strain evidence="6 8">BVI</strain>
        <strain evidence="7 9">RCC970-E3</strain>
    </source>
</reference>
<feature type="region of interest" description="Disordered" evidence="4">
    <location>
        <begin position="129"/>
        <end position="163"/>
    </location>
</feature>
<evidence type="ECO:0000313" key="7">
    <source>
        <dbReference type="EMBL" id="KAA0168263.1"/>
    </source>
</evidence>
<evidence type="ECO:0000313" key="6">
    <source>
        <dbReference type="EMBL" id="KAA0146739.1"/>
    </source>
</evidence>
<dbReference type="Pfam" id="PF00072">
    <property type="entry name" value="Response_reg"/>
    <property type="match status" value="1"/>
</dbReference>
<feature type="compositionally biased region" description="Low complexity" evidence="4">
    <location>
        <begin position="131"/>
        <end position="141"/>
    </location>
</feature>
<proteinExistence type="predicted"/>
<evidence type="ECO:0000256" key="3">
    <source>
        <dbReference type="PROSITE-ProRule" id="PRU00169"/>
    </source>
</evidence>
<evidence type="ECO:0000256" key="2">
    <source>
        <dbReference type="ARBA" id="ARBA00023012"/>
    </source>
</evidence>
<evidence type="ECO:0000313" key="8">
    <source>
        <dbReference type="Proteomes" id="UP000323011"/>
    </source>
</evidence>
<feature type="modified residue" description="4-aspartylphosphate" evidence="3">
    <location>
        <position position="56"/>
    </location>
</feature>
<name>A0A5A8C2L1_CAFRO</name>
<protein>
    <recommendedName>
        <fullName evidence="5">Response regulatory domain-containing protein</fullName>
    </recommendedName>
</protein>
<dbReference type="Proteomes" id="UP000324907">
    <property type="component" value="Unassembled WGS sequence"/>
</dbReference>
<keyword evidence="1 3" id="KW-0597">Phosphoprotein</keyword>
<dbReference type="PANTHER" id="PTHR45339:SF1">
    <property type="entry name" value="HYBRID SIGNAL TRANSDUCTION HISTIDINE KINASE J"/>
    <property type="match status" value="1"/>
</dbReference>
<evidence type="ECO:0000256" key="1">
    <source>
        <dbReference type="ARBA" id="ARBA00022553"/>
    </source>
</evidence>
<dbReference type="SUPFAM" id="SSF52172">
    <property type="entry name" value="CheY-like"/>
    <property type="match status" value="1"/>
</dbReference>
<evidence type="ECO:0000259" key="5">
    <source>
        <dbReference type="PROSITE" id="PS50110"/>
    </source>
</evidence>
<dbReference type="EMBL" id="VLTN01000079">
    <property type="protein sequence ID" value="KAA0146739.1"/>
    <property type="molecule type" value="Genomic_DNA"/>
</dbReference>
<organism evidence="6 8">
    <name type="scientific">Cafeteria roenbergensis</name>
    <name type="common">Marine flagellate</name>
    <dbReference type="NCBI Taxonomy" id="33653"/>
    <lineage>
        <taxon>Eukaryota</taxon>
        <taxon>Sar</taxon>
        <taxon>Stramenopiles</taxon>
        <taxon>Bigyra</taxon>
        <taxon>Opalozoa</taxon>
        <taxon>Bicosoecida</taxon>
        <taxon>Cafeteriaceae</taxon>
        <taxon>Cafeteria</taxon>
    </lineage>
</organism>
<gene>
    <name evidence="7" type="ORF">FNF28_02558</name>
    <name evidence="6" type="ORF">FNF29_07860</name>
</gene>
<dbReference type="SMART" id="SM00448">
    <property type="entry name" value="REC"/>
    <property type="match status" value="1"/>
</dbReference>